<dbReference type="AlphaFoldDB" id="A0A6P7SBF5"/>
<dbReference type="PANTHER" id="PTHR11686:SF54">
    <property type="entry name" value="GLUTATHIONE HYDROLASE 7"/>
    <property type="match status" value="1"/>
</dbReference>
<dbReference type="GO" id="GO:0006751">
    <property type="term" value="P:glutathione catabolic process"/>
    <property type="evidence" value="ECO:0007669"/>
    <property type="project" value="InterPro"/>
</dbReference>
<feature type="binding site" evidence="3">
    <location>
        <begin position="453"/>
        <end position="455"/>
    </location>
    <ligand>
        <name>L-glutamate</name>
        <dbReference type="ChEBI" id="CHEBI:29985"/>
    </ligand>
</feature>
<feature type="transmembrane region" description="Helical" evidence="5">
    <location>
        <begin position="67"/>
        <end position="88"/>
    </location>
</feature>
<dbReference type="SUPFAM" id="SSF56235">
    <property type="entry name" value="N-terminal nucleophile aminohydrolases (Ntn hydrolases)"/>
    <property type="match status" value="1"/>
</dbReference>
<keyword evidence="5" id="KW-0812">Transmembrane</keyword>
<dbReference type="Proteomes" id="UP000515154">
    <property type="component" value="Linkage group LG4"/>
</dbReference>
<keyword evidence="5" id="KW-1133">Transmembrane helix</keyword>
<dbReference type="InterPro" id="IPR000101">
    <property type="entry name" value="GGT_peptidase"/>
</dbReference>
<dbReference type="Gene3D" id="1.10.246.130">
    <property type="match status" value="1"/>
</dbReference>
<keyword evidence="7" id="KW-0378">Hydrolase</keyword>
<protein>
    <submittedName>
        <fullName evidence="7">Glutathione hydrolase 1 proenzyme</fullName>
    </submittedName>
</protein>
<keyword evidence="6" id="KW-1185">Reference proteome</keyword>
<keyword evidence="1" id="KW-1202">Platelet aggregation activating toxin</keyword>
<evidence type="ECO:0000256" key="3">
    <source>
        <dbReference type="PIRSR" id="PIRSR600101-2"/>
    </source>
</evidence>
<dbReference type="FunFam" id="3.60.20.40:FF:000001">
    <property type="entry name" value="Gamma-glutamyltranspeptidase 1"/>
    <property type="match status" value="1"/>
</dbReference>
<dbReference type="Gene3D" id="3.60.20.40">
    <property type="match status" value="1"/>
</dbReference>
<evidence type="ECO:0000256" key="5">
    <source>
        <dbReference type="SAM" id="Phobius"/>
    </source>
</evidence>
<dbReference type="FunFam" id="1.10.246.130:FF:000001">
    <property type="entry name" value="Gamma-glutamyltransferase 5 isoform 1"/>
    <property type="match status" value="1"/>
</dbReference>
<feature type="active site" description="Nucleophile" evidence="2">
    <location>
        <position position="435"/>
    </location>
</feature>
<reference evidence="7" key="1">
    <citation type="submission" date="2025-08" db="UniProtKB">
        <authorList>
            <consortium name="RefSeq"/>
        </authorList>
    </citation>
    <scope>IDENTIFICATION</scope>
</reference>
<accession>A0A6P7SBF5</accession>
<evidence type="ECO:0000256" key="1">
    <source>
        <dbReference type="ARBA" id="ARBA00084097"/>
    </source>
</evidence>
<gene>
    <name evidence="7" type="primary">LOC115210748</name>
</gene>
<feature type="region of interest" description="Disordered" evidence="4">
    <location>
        <begin position="1"/>
        <end position="20"/>
    </location>
</feature>
<feature type="binding site" evidence="3">
    <location>
        <position position="529"/>
    </location>
    <ligand>
        <name>L-glutamate</name>
        <dbReference type="ChEBI" id="CHEBI:29985"/>
    </ligand>
</feature>
<keyword evidence="1" id="KW-0800">Toxin</keyword>
<dbReference type="InterPro" id="IPR029055">
    <property type="entry name" value="Ntn_hydrolases_N"/>
</dbReference>
<dbReference type="PRINTS" id="PR01210">
    <property type="entry name" value="GGTRANSPTASE"/>
</dbReference>
<dbReference type="RefSeq" id="XP_029635321.1">
    <property type="nucleotide sequence ID" value="XM_029779461.2"/>
</dbReference>
<name>A0A6P7SBF5_9MOLL</name>
<feature type="binding site" evidence="3">
    <location>
        <position position="164"/>
    </location>
    <ligand>
        <name>L-glutamate</name>
        <dbReference type="ChEBI" id="CHEBI:29985"/>
    </ligand>
</feature>
<dbReference type="InterPro" id="IPR043137">
    <property type="entry name" value="GGT_ssub_C"/>
</dbReference>
<feature type="binding site" evidence="3">
    <location>
        <begin position="504"/>
        <end position="505"/>
    </location>
    <ligand>
        <name>L-glutamate</name>
        <dbReference type="ChEBI" id="CHEBI:29985"/>
    </ligand>
</feature>
<feature type="binding site" evidence="3">
    <location>
        <position position="476"/>
    </location>
    <ligand>
        <name>L-glutamate</name>
        <dbReference type="ChEBI" id="CHEBI:29985"/>
    </ligand>
</feature>
<dbReference type="InterPro" id="IPR043138">
    <property type="entry name" value="GGT_lsub"/>
</dbReference>
<dbReference type="Pfam" id="PF01019">
    <property type="entry name" value="G_glu_transpept"/>
    <property type="match status" value="1"/>
</dbReference>
<evidence type="ECO:0000256" key="2">
    <source>
        <dbReference type="PIRSR" id="PIRSR600101-1"/>
    </source>
</evidence>
<keyword evidence="1" id="KW-1199">Hemostasis impairing toxin</keyword>
<proteinExistence type="predicted"/>
<dbReference type="KEGG" id="osn:115210748"/>
<dbReference type="PANTHER" id="PTHR11686">
    <property type="entry name" value="GAMMA GLUTAMYL TRANSPEPTIDASE"/>
    <property type="match status" value="1"/>
</dbReference>
<evidence type="ECO:0000313" key="7">
    <source>
        <dbReference type="RefSeq" id="XP_029635321.1"/>
    </source>
</evidence>
<organism evidence="6 7">
    <name type="scientific">Octopus sinensis</name>
    <name type="common">East Asian common octopus</name>
    <dbReference type="NCBI Taxonomy" id="2607531"/>
    <lineage>
        <taxon>Eukaryota</taxon>
        <taxon>Metazoa</taxon>
        <taxon>Spiralia</taxon>
        <taxon>Lophotrochozoa</taxon>
        <taxon>Mollusca</taxon>
        <taxon>Cephalopoda</taxon>
        <taxon>Coleoidea</taxon>
        <taxon>Octopodiformes</taxon>
        <taxon>Octopoda</taxon>
        <taxon>Incirrata</taxon>
        <taxon>Octopodidae</taxon>
        <taxon>Octopus</taxon>
    </lineage>
</organism>
<evidence type="ECO:0000256" key="4">
    <source>
        <dbReference type="SAM" id="MobiDB-lite"/>
    </source>
</evidence>
<dbReference type="NCBIfam" id="TIGR00066">
    <property type="entry name" value="g_glut_trans"/>
    <property type="match status" value="1"/>
</dbReference>
<dbReference type="GO" id="GO:0005886">
    <property type="term" value="C:plasma membrane"/>
    <property type="evidence" value="ECO:0007669"/>
    <property type="project" value="TreeGrafter"/>
</dbReference>
<dbReference type="GO" id="GO:0036374">
    <property type="term" value="F:glutathione hydrolase activity"/>
    <property type="evidence" value="ECO:0007669"/>
    <property type="project" value="InterPro"/>
</dbReference>
<sequence>MDTTTNQVPGAELSGENARTIENEMKSSISANEASSNRREMTPLKKAKELLASSNVKLSEQMQGLKVILGVTISSGLIVTIALIVSIYQGDPEVLPHGGCSTATPHCSTICAETLKKGGNAVDASIAATFCIGVVNPHHSGIGGGGFMLVHNHKSMENTAFDFRETAPRAAHPSIYENNPKLSIKGPYSVAVPGEVKGMEAAHKEFGRLSWSEVVMPAVKLARNGFVASESFVKNMEMVQDESAEFLAAFTPDGKIPPVGEIMYRKDLANALETIANEGADAFYNGSLSLEIVKATKKFISLEDLREYSVIKRDTVSTTYGDHAVLSIAPPSGGVILLSILNILNGYHFGPADQHSPKTYFKLIEAFKYAYAQRGSLGDPSDREFREKIMNSTNYFLSHEAAKTIREKINSMNYTSDYNISRYMPSSVFREDKGTAHVSVIDNDELMVSVTTTINTWFGSHLLTKSGILLNNEMDDFSTSKHLNYFDIPPSQVNDIKPGKRPQSSVVPAIVHSLRAPCDLRLTIGGTNGSKIPSGIAEVLINILSFKMDLQTAVNVPRLHNQLFTNMTEYETNFNETIVKALSRMGQNMVKQKKAINIVQFVAKNYSAITAVSDHRKGNYSTVY</sequence>
<keyword evidence="5" id="KW-0472">Membrane</keyword>
<evidence type="ECO:0000313" key="6">
    <source>
        <dbReference type="Proteomes" id="UP000515154"/>
    </source>
</evidence>